<dbReference type="InterPro" id="IPR021133">
    <property type="entry name" value="HEAT_type_2"/>
</dbReference>
<organism evidence="8 9">
    <name type="scientific">Capsicum baccatum</name>
    <name type="common">Peruvian pepper</name>
    <dbReference type="NCBI Taxonomy" id="33114"/>
    <lineage>
        <taxon>Eukaryota</taxon>
        <taxon>Viridiplantae</taxon>
        <taxon>Streptophyta</taxon>
        <taxon>Embryophyta</taxon>
        <taxon>Tracheophyta</taxon>
        <taxon>Spermatophyta</taxon>
        <taxon>Magnoliopsida</taxon>
        <taxon>eudicotyledons</taxon>
        <taxon>Gunneridae</taxon>
        <taxon>Pentapetalae</taxon>
        <taxon>asterids</taxon>
        <taxon>lamiids</taxon>
        <taxon>Solanales</taxon>
        <taxon>Solanaceae</taxon>
        <taxon>Solanoideae</taxon>
        <taxon>Capsiceae</taxon>
        <taxon>Capsicum</taxon>
    </lineage>
</organism>
<gene>
    <name evidence="8" type="ORF">CQW23_27392</name>
</gene>
<dbReference type="OrthoDB" id="1297026at2759"/>
<evidence type="ECO:0000313" key="9">
    <source>
        <dbReference type="Proteomes" id="UP000224567"/>
    </source>
</evidence>
<dbReference type="GO" id="GO:0006606">
    <property type="term" value="P:protein import into nucleus"/>
    <property type="evidence" value="ECO:0007669"/>
    <property type="project" value="InterPro"/>
</dbReference>
<dbReference type="InterPro" id="IPR041653">
    <property type="entry name" value="Importin_rep_4"/>
</dbReference>
<dbReference type="PANTHER" id="PTHR10527">
    <property type="entry name" value="IMPORTIN BETA"/>
    <property type="match status" value="1"/>
</dbReference>
<dbReference type="InterPro" id="IPR040122">
    <property type="entry name" value="Importin_beta"/>
</dbReference>
<comment type="subcellular location">
    <subcellularLocation>
        <location evidence="1">Cytoplasm</location>
    </subcellularLocation>
</comment>
<evidence type="ECO:0000313" key="8">
    <source>
        <dbReference type="EMBL" id="PHT31055.1"/>
    </source>
</evidence>
<dbReference type="AlphaFoldDB" id="A0A2G2VDJ5"/>
<keyword evidence="3" id="KW-0963">Cytoplasm</keyword>
<evidence type="ECO:0000256" key="6">
    <source>
        <dbReference type="PROSITE-ProRule" id="PRU00103"/>
    </source>
</evidence>
<evidence type="ECO:0000259" key="7">
    <source>
        <dbReference type="SMART" id="SM01349"/>
    </source>
</evidence>
<evidence type="ECO:0000256" key="5">
    <source>
        <dbReference type="ARBA" id="ARBA00022927"/>
    </source>
</evidence>
<evidence type="ECO:0000256" key="4">
    <source>
        <dbReference type="ARBA" id="ARBA00022737"/>
    </source>
</evidence>
<dbReference type="GO" id="GO:0005737">
    <property type="term" value="C:cytoplasm"/>
    <property type="evidence" value="ECO:0007669"/>
    <property type="project" value="UniProtKB-SubCell"/>
</dbReference>
<feature type="domain" description="TOG" evidence="7">
    <location>
        <begin position="365"/>
        <end position="607"/>
    </location>
</feature>
<keyword evidence="5" id="KW-0653">Protein transport</keyword>
<dbReference type="InterPro" id="IPR034085">
    <property type="entry name" value="TOG"/>
</dbReference>
<dbReference type="SUPFAM" id="SSF48371">
    <property type="entry name" value="ARM repeat"/>
    <property type="match status" value="1"/>
</dbReference>
<dbReference type="Gene3D" id="1.25.10.10">
    <property type="entry name" value="Leucine-rich Repeat Variant"/>
    <property type="match status" value="1"/>
</dbReference>
<reference evidence="8 9" key="1">
    <citation type="journal article" date="2017" name="Genome Biol.">
        <title>New reference genome sequences of hot pepper reveal the massive evolution of plant disease-resistance genes by retroduplication.</title>
        <authorList>
            <person name="Kim S."/>
            <person name="Park J."/>
            <person name="Yeom S.I."/>
            <person name="Kim Y.M."/>
            <person name="Seo E."/>
            <person name="Kim K.T."/>
            <person name="Kim M.S."/>
            <person name="Lee J.M."/>
            <person name="Cheong K."/>
            <person name="Shin H.S."/>
            <person name="Kim S.B."/>
            <person name="Han K."/>
            <person name="Lee J."/>
            <person name="Park M."/>
            <person name="Lee H.A."/>
            <person name="Lee H.Y."/>
            <person name="Lee Y."/>
            <person name="Oh S."/>
            <person name="Lee J.H."/>
            <person name="Choi E."/>
            <person name="Choi E."/>
            <person name="Lee S.E."/>
            <person name="Jeon J."/>
            <person name="Kim H."/>
            <person name="Choi G."/>
            <person name="Song H."/>
            <person name="Lee J."/>
            <person name="Lee S.C."/>
            <person name="Kwon J.K."/>
            <person name="Lee H.Y."/>
            <person name="Koo N."/>
            <person name="Hong Y."/>
            <person name="Kim R.W."/>
            <person name="Kang W.H."/>
            <person name="Huh J.H."/>
            <person name="Kang B.C."/>
            <person name="Yang T.J."/>
            <person name="Lee Y.H."/>
            <person name="Bennetzen J.L."/>
            <person name="Choi D."/>
        </authorList>
    </citation>
    <scope>NUCLEOTIDE SEQUENCE [LARGE SCALE GENOMIC DNA]</scope>
    <source>
        <strain evidence="9">cv. PBC81</strain>
    </source>
</reference>
<protein>
    <recommendedName>
        <fullName evidence="7">TOG domain-containing protein</fullName>
    </recommendedName>
</protein>
<dbReference type="Proteomes" id="UP000224567">
    <property type="component" value="Unassembled WGS sequence"/>
</dbReference>
<proteinExistence type="predicted"/>
<dbReference type="STRING" id="33114.A0A2G2VDJ5"/>
<comment type="caution">
    <text evidence="8">The sequence shown here is derived from an EMBL/GenBank/DDBJ whole genome shotgun (WGS) entry which is preliminary data.</text>
</comment>
<dbReference type="InterPro" id="IPR011989">
    <property type="entry name" value="ARM-like"/>
</dbReference>
<evidence type="ECO:0000256" key="3">
    <source>
        <dbReference type="ARBA" id="ARBA00022490"/>
    </source>
</evidence>
<reference evidence="9" key="2">
    <citation type="journal article" date="2017" name="J. Anim. Genet.">
        <title>Multiple reference genome sequences of hot pepper reveal the massive evolution of plant disease resistance genes by retroduplication.</title>
        <authorList>
            <person name="Kim S."/>
            <person name="Park J."/>
            <person name="Yeom S.-I."/>
            <person name="Kim Y.-M."/>
            <person name="Seo E."/>
            <person name="Kim K.-T."/>
            <person name="Kim M.-S."/>
            <person name="Lee J.M."/>
            <person name="Cheong K."/>
            <person name="Shin H.-S."/>
            <person name="Kim S.-B."/>
            <person name="Han K."/>
            <person name="Lee J."/>
            <person name="Park M."/>
            <person name="Lee H.-A."/>
            <person name="Lee H.-Y."/>
            <person name="Lee Y."/>
            <person name="Oh S."/>
            <person name="Lee J.H."/>
            <person name="Choi E."/>
            <person name="Choi E."/>
            <person name="Lee S.E."/>
            <person name="Jeon J."/>
            <person name="Kim H."/>
            <person name="Choi G."/>
            <person name="Song H."/>
            <person name="Lee J."/>
            <person name="Lee S.-C."/>
            <person name="Kwon J.-K."/>
            <person name="Lee H.-Y."/>
            <person name="Koo N."/>
            <person name="Hong Y."/>
            <person name="Kim R.W."/>
            <person name="Kang W.-H."/>
            <person name="Huh J.H."/>
            <person name="Kang B.-C."/>
            <person name="Yang T.-J."/>
            <person name="Lee Y.-H."/>
            <person name="Bennetzen J.L."/>
            <person name="Choi D."/>
        </authorList>
    </citation>
    <scope>NUCLEOTIDE SEQUENCE [LARGE SCALE GENOMIC DNA]</scope>
    <source>
        <strain evidence="9">cv. PBC81</strain>
    </source>
</reference>
<keyword evidence="4" id="KW-0677">Repeat</keyword>
<keyword evidence="2" id="KW-0813">Transport</keyword>
<keyword evidence="9" id="KW-1185">Reference proteome</keyword>
<sequence>MATILESAINPFGLESDPLIYFLHLLHNDDENVRKSAKNHLNLTINNSPNALVNEIVKTIEHFAFSSSSSSLLSSVCVLCYDLLGYILPSHWTNLWLSTQEKVKTCLNFSIWIEKDDEVFKACSSCVSHLACLLFRKDEWGLLFDFMLKYLGVDCWNRVVIVLWDELIPKCPEIFVSYVDHLIEGFKDVMVAESFDRRVGVAAAKASVKLILYYSTPLSYSKFHVLLGNLMIHLFKEIGEEELVCSLLEDLIVLAGVKAAYFSVEIGVVIERMVRLAGDLTLGEKIRKLAVEFVVTVAEDRESGCEMMQMVPDEEVTKLLGVLIDMLVHIRDDPSWGSAVNDDGNEGELGMCSYGKESLGRLAIALGGNVIVPNLPPTIFNFLDHEDWQIRYAVVTAIGVISEGCSKVIEVCSEDMKHLAETIVMLISDNHPRVRWAAIHAIGQLSMHMSPQFQEQYHQQVLPALIKVWSDFDNPRLQARTTSTILAFSHNCSADILKPYLRKIVSELVLQSGMTMMSEAALATLGSLAIKSQEGATHIYDSIMPYLTAILVTATDDTSRTLLPKCLECITMITMAVGNLAIGDLVARVAAALISLQKTHMEEEDPMRCLLLQAWGRLCKCLGADFIPYLRVVMPFVLKSATLKNYLSVSDDSDDESAGYVTAGNKKVTIRSGLLEEKALACHILCCFAAELNEGLHLCVNEVVSALVPNLTFKFSEEVRMAAIAAMPLLINSAACAMKKGRPVTGCGKFPVQTISDTIIRALLNALNKESTVQIQARLLEAFNESIQISSLLLCKDQAEEFVDGISNALLTSSYHKTEIEKTAKEHRHQRRLEAEQHLTICRNIGICLKTMVKKHKASFLPLLDKFLPYLPLMWSNDGTAEERKIVVLLFHDIAEQCREEVFRQVFYWIPLLPRVLFHKNPDVPQIVATVIGICAEFGSDFLKPHITVIFNCLKTVMEHPDAKNPVNIMAYEAVVSTCGKLNQFVCGGIYTCESILLWLSHLPIMCNPDEAKINHEMLCSMMETSEQNVIGPDGIHIPMIIKIFAEVLWAEKNLATEETVMRIINQLKKFQREMQPTDLAKIFEELPLPHQSMLRNVLSIV</sequence>
<feature type="repeat" description="HEAT" evidence="6">
    <location>
        <begin position="419"/>
        <end position="457"/>
    </location>
</feature>
<dbReference type="SMART" id="SM01349">
    <property type="entry name" value="TOG"/>
    <property type="match status" value="1"/>
</dbReference>
<dbReference type="EMBL" id="MLFT02000012">
    <property type="protein sequence ID" value="PHT31055.1"/>
    <property type="molecule type" value="Genomic_DNA"/>
</dbReference>
<dbReference type="GO" id="GO:0005634">
    <property type="term" value="C:nucleus"/>
    <property type="evidence" value="ECO:0007669"/>
    <property type="project" value="UniProtKB-SubCell"/>
</dbReference>
<dbReference type="PROSITE" id="PS50077">
    <property type="entry name" value="HEAT_REPEAT"/>
    <property type="match status" value="1"/>
</dbReference>
<name>A0A2G2VDJ5_CAPBA</name>
<dbReference type="Pfam" id="PF18808">
    <property type="entry name" value="Importin_rep_4"/>
    <property type="match status" value="1"/>
</dbReference>
<dbReference type="InterPro" id="IPR016024">
    <property type="entry name" value="ARM-type_fold"/>
</dbReference>
<evidence type="ECO:0000256" key="2">
    <source>
        <dbReference type="ARBA" id="ARBA00022448"/>
    </source>
</evidence>
<accession>A0A2G2VDJ5</accession>
<evidence type="ECO:0000256" key="1">
    <source>
        <dbReference type="ARBA" id="ARBA00004496"/>
    </source>
</evidence>